<dbReference type="PANTHER" id="PTHR30433:SF3">
    <property type="entry name" value="MOTILITY PROTEIN A"/>
    <property type="match status" value="1"/>
</dbReference>
<keyword evidence="11 12" id="KW-0472">Membrane</keyword>
<proteinExistence type="inferred from homology"/>
<feature type="transmembrane region" description="Helical" evidence="12">
    <location>
        <begin position="29"/>
        <end position="53"/>
    </location>
</feature>
<accession>A0ABS4GNK0</accession>
<protein>
    <submittedName>
        <fullName evidence="15">Chemotaxis protein MotA</fullName>
    </submittedName>
</protein>
<name>A0ABS4GNK0_9BACL</name>
<dbReference type="NCBIfam" id="NF006583">
    <property type="entry name" value="PRK09109.1"/>
    <property type="match status" value="1"/>
</dbReference>
<evidence type="ECO:0000256" key="6">
    <source>
        <dbReference type="ARBA" id="ARBA00022692"/>
    </source>
</evidence>
<keyword evidence="3" id="KW-0813">Transport</keyword>
<keyword evidence="10" id="KW-0406">Ion transport</keyword>
<keyword evidence="8" id="KW-0375">Hydrogen ion transport</keyword>
<evidence type="ECO:0000256" key="9">
    <source>
        <dbReference type="ARBA" id="ARBA00022989"/>
    </source>
</evidence>
<gene>
    <name evidence="15" type="ORF">J2Z37_001451</name>
</gene>
<comment type="subcellular location">
    <subcellularLocation>
        <location evidence="1">Cell membrane</location>
        <topology evidence="1">Multi-pass membrane protein</topology>
    </subcellularLocation>
</comment>
<feature type="transmembrane region" description="Helical" evidence="12">
    <location>
        <begin position="183"/>
        <end position="204"/>
    </location>
</feature>
<evidence type="ECO:0000256" key="4">
    <source>
        <dbReference type="ARBA" id="ARBA00022475"/>
    </source>
</evidence>
<dbReference type="PROSITE" id="PS01307">
    <property type="entry name" value="MOTA"/>
    <property type="match status" value="1"/>
</dbReference>
<evidence type="ECO:0000256" key="3">
    <source>
        <dbReference type="ARBA" id="ARBA00022448"/>
    </source>
</evidence>
<keyword evidence="4" id="KW-1003">Cell membrane</keyword>
<organism evidence="15 16">
    <name type="scientific">Ammoniphilus resinae</name>
    <dbReference type="NCBI Taxonomy" id="861532"/>
    <lineage>
        <taxon>Bacteria</taxon>
        <taxon>Bacillati</taxon>
        <taxon>Bacillota</taxon>
        <taxon>Bacilli</taxon>
        <taxon>Bacillales</taxon>
        <taxon>Paenibacillaceae</taxon>
        <taxon>Aneurinibacillus group</taxon>
        <taxon>Ammoniphilus</taxon>
    </lineage>
</organism>
<dbReference type="Pfam" id="PF01618">
    <property type="entry name" value="MotA_ExbB"/>
    <property type="match status" value="1"/>
</dbReference>
<keyword evidence="6 12" id="KW-0812">Transmembrane</keyword>
<sequence>MDLATTIGIALGLLSLIGGFLLEGGEVSALLQIGAAIIVFGGTFGAVIASFGIEQIKSVIPLVKIAFVQKKQNHIETIRVMTKMATVSRREGLLALEEYIDQLKDNLFLQKGLQLVIDSAEPEMIRDILQLEIANIEERHKLGAKVFEAAGGFAPTMGIIGTVMGLVHVLSNLSQPDTLGHSIALAFIATLYGVMSANVVYLPIANKLKLRSRDEIIIREMETEGLLSIQSGENPNIVKEKLMAFLPNQARQEFLLEEQNGGQGGSNEKKAS</sequence>
<reference evidence="15 16" key="1">
    <citation type="submission" date="2021-03" db="EMBL/GenBank/DDBJ databases">
        <title>Genomic Encyclopedia of Type Strains, Phase IV (KMG-IV): sequencing the most valuable type-strain genomes for metagenomic binning, comparative biology and taxonomic classification.</title>
        <authorList>
            <person name="Goeker M."/>
        </authorList>
    </citation>
    <scope>NUCLEOTIDE SEQUENCE [LARGE SCALE GENOMIC DNA]</scope>
    <source>
        <strain evidence="15 16">DSM 24738</strain>
    </source>
</reference>
<evidence type="ECO:0000256" key="1">
    <source>
        <dbReference type="ARBA" id="ARBA00004651"/>
    </source>
</evidence>
<dbReference type="InterPro" id="IPR000540">
    <property type="entry name" value="Flag_MotA_CS"/>
</dbReference>
<evidence type="ECO:0000256" key="7">
    <source>
        <dbReference type="ARBA" id="ARBA00022779"/>
    </source>
</evidence>
<keyword evidence="9 12" id="KW-1133">Transmembrane helix</keyword>
<evidence type="ECO:0000256" key="2">
    <source>
        <dbReference type="ARBA" id="ARBA00008038"/>
    </source>
</evidence>
<dbReference type="PANTHER" id="PTHR30433">
    <property type="entry name" value="CHEMOTAXIS PROTEIN MOTA"/>
    <property type="match status" value="1"/>
</dbReference>
<feature type="domain" description="MotA/TolQ/ExbB proton channel" evidence="13">
    <location>
        <begin position="106"/>
        <end position="220"/>
    </location>
</feature>
<dbReference type="InterPro" id="IPR046786">
    <property type="entry name" value="MotA_N"/>
</dbReference>
<evidence type="ECO:0000313" key="16">
    <source>
        <dbReference type="Proteomes" id="UP001519343"/>
    </source>
</evidence>
<evidence type="ECO:0000259" key="13">
    <source>
        <dbReference type="Pfam" id="PF01618"/>
    </source>
</evidence>
<evidence type="ECO:0000256" key="8">
    <source>
        <dbReference type="ARBA" id="ARBA00022781"/>
    </source>
</evidence>
<evidence type="ECO:0000256" key="5">
    <source>
        <dbReference type="ARBA" id="ARBA00022500"/>
    </source>
</evidence>
<comment type="similarity">
    <text evidence="2">Belongs to the MotA family.</text>
</comment>
<dbReference type="RefSeq" id="WP_209809551.1">
    <property type="nucleotide sequence ID" value="NZ_JAGGKT010000003.1"/>
</dbReference>
<evidence type="ECO:0000256" key="11">
    <source>
        <dbReference type="ARBA" id="ARBA00023136"/>
    </source>
</evidence>
<dbReference type="Pfam" id="PF20560">
    <property type="entry name" value="MotA_N"/>
    <property type="match status" value="1"/>
</dbReference>
<dbReference type="Proteomes" id="UP001519343">
    <property type="component" value="Unassembled WGS sequence"/>
</dbReference>
<evidence type="ECO:0000256" key="10">
    <source>
        <dbReference type="ARBA" id="ARBA00023065"/>
    </source>
</evidence>
<comment type="caution">
    <text evidence="15">The sequence shown here is derived from an EMBL/GenBank/DDBJ whole genome shotgun (WGS) entry which is preliminary data.</text>
</comment>
<feature type="domain" description="Motility protein A N-terminal" evidence="14">
    <location>
        <begin position="7"/>
        <end position="92"/>
    </location>
</feature>
<keyword evidence="7" id="KW-0283">Flagellar rotation</keyword>
<dbReference type="EMBL" id="JAGGKT010000003">
    <property type="protein sequence ID" value="MBP1931450.1"/>
    <property type="molecule type" value="Genomic_DNA"/>
</dbReference>
<evidence type="ECO:0000259" key="14">
    <source>
        <dbReference type="Pfam" id="PF20560"/>
    </source>
</evidence>
<dbReference type="InterPro" id="IPR002898">
    <property type="entry name" value="MotA_ExbB_proton_chnl"/>
</dbReference>
<evidence type="ECO:0000256" key="12">
    <source>
        <dbReference type="SAM" id="Phobius"/>
    </source>
</evidence>
<keyword evidence="16" id="KW-1185">Reference proteome</keyword>
<keyword evidence="5" id="KW-0145">Chemotaxis</keyword>
<evidence type="ECO:0000313" key="15">
    <source>
        <dbReference type="EMBL" id="MBP1931450.1"/>
    </source>
</evidence>
<feature type="transmembrane region" description="Helical" evidence="12">
    <location>
        <begin position="149"/>
        <end position="171"/>
    </location>
</feature>
<dbReference type="InterPro" id="IPR047055">
    <property type="entry name" value="MotA-like"/>
</dbReference>